<dbReference type="GeneID" id="70128073"/>
<keyword evidence="3" id="KW-1185">Reference proteome</keyword>
<dbReference type="RefSeq" id="XP_045964072.1">
    <property type="nucleotide sequence ID" value="XM_046099181.1"/>
</dbReference>
<feature type="compositionally biased region" description="Low complexity" evidence="1">
    <location>
        <begin position="251"/>
        <end position="265"/>
    </location>
</feature>
<name>A0A9P9A1U2_9PEZI</name>
<dbReference type="InterPro" id="IPR037504">
    <property type="entry name" value="PSI_induc_2"/>
</dbReference>
<organism evidence="2 3">
    <name type="scientific">Truncatella angustata</name>
    <dbReference type="NCBI Taxonomy" id="152316"/>
    <lineage>
        <taxon>Eukaryota</taxon>
        <taxon>Fungi</taxon>
        <taxon>Dikarya</taxon>
        <taxon>Ascomycota</taxon>
        <taxon>Pezizomycotina</taxon>
        <taxon>Sordariomycetes</taxon>
        <taxon>Xylariomycetidae</taxon>
        <taxon>Amphisphaeriales</taxon>
        <taxon>Sporocadaceae</taxon>
        <taxon>Truncatella</taxon>
    </lineage>
</organism>
<accession>A0A9P9A1U2</accession>
<dbReference type="PANTHER" id="PTHR40018:SF1">
    <property type="entry name" value="[PSI+] INDUCTION PROTEIN 2"/>
    <property type="match status" value="1"/>
</dbReference>
<comment type="caution">
    <text evidence="2">The sequence shown here is derived from an EMBL/GenBank/DDBJ whole genome shotgun (WGS) entry which is preliminary data.</text>
</comment>
<dbReference type="Proteomes" id="UP000758603">
    <property type="component" value="Unassembled WGS sequence"/>
</dbReference>
<feature type="compositionally biased region" description="Polar residues" evidence="1">
    <location>
        <begin position="471"/>
        <end position="484"/>
    </location>
</feature>
<evidence type="ECO:0008006" key="4">
    <source>
        <dbReference type="Google" id="ProtNLM"/>
    </source>
</evidence>
<gene>
    <name evidence="2" type="ORF">BKA67DRAFT_530063</name>
</gene>
<dbReference type="GO" id="GO:0005935">
    <property type="term" value="C:cellular bud neck"/>
    <property type="evidence" value="ECO:0007669"/>
    <property type="project" value="TreeGrafter"/>
</dbReference>
<dbReference type="OrthoDB" id="5401332at2759"/>
<feature type="compositionally biased region" description="Low complexity" evidence="1">
    <location>
        <begin position="278"/>
        <end position="289"/>
    </location>
</feature>
<feature type="region of interest" description="Disordered" evidence="1">
    <location>
        <begin position="173"/>
        <end position="511"/>
    </location>
</feature>
<feature type="region of interest" description="Disordered" evidence="1">
    <location>
        <begin position="119"/>
        <end position="154"/>
    </location>
</feature>
<dbReference type="PANTHER" id="PTHR40018">
    <property type="entry name" value="[PSI+] INDUCTION PROTEIN 2"/>
    <property type="match status" value="1"/>
</dbReference>
<evidence type="ECO:0000313" key="2">
    <source>
        <dbReference type="EMBL" id="KAH6659941.1"/>
    </source>
</evidence>
<dbReference type="EMBL" id="JAGPXC010000001">
    <property type="protein sequence ID" value="KAH6659941.1"/>
    <property type="molecule type" value="Genomic_DNA"/>
</dbReference>
<evidence type="ECO:0000256" key="1">
    <source>
        <dbReference type="SAM" id="MobiDB-lite"/>
    </source>
</evidence>
<proteinExistence type="predicted"/>
<feature type="compositionally biased region" description="Polar residues" evidence="1">
    <location>
        <begin position="231"/>
        <end position="242"/>
    </location>
</feature>
<feature type="compositionally biased region" description="Polar residues" evidence="1">
    <location>
        <begin position="350"/>
        <end position="362"/>
    </location>
</feature>
<dbReference type="AlphaFoldDB" id="A0A9P9A1U2"/>
<reference evidence="2" key="1">
    <citation type="journal article" date="2021" name="Nat. Commun.">
        <title>Genetic determinants of endophytism in the Arabidopsis root mycobiome.</title>
        <authorList>
            <person name="Mesny F."/>
            <person name="Miyauchi S."/>
            <person name="Thiergart T."/>
            <person name="Pickel B."/>
            <person name="Atanasova L."/>
            <person name="Karlsson M."/>
            <person name="Huettel B."/>
            <person name="Barry K.W."/>
            <person name="Haridas S."/>
            <person name="Chen C."/>
            <person name="Bauer D."/>
            <person name="Andreopoulos W."/>
            <person name="Pangilinan J."/>
            <person name="LaButti K."/>
            <person name="Riley R."/>
            <person name="Lipzen A."/>
            <person name="Clum A."/>
            <person name="Drula E."/>
            <person name="Henrissat B."/>
            <person name="Kohler A."/>
            <person name="Grigoriev I.V."/>
            <person name="Martin F.M."/>
            <person name="Hacquard S."/>
        </authorList>
    </citation>
    <scope>NUCLEOTIDE SEQUENCE</scope>
    <source>
        <strain evidence="2">MPI-SDFR-AT-0073</strain>
    </source>
</reference>
<sequence>MVRSLEEPRGLGDALRDLLARSVLAGMGKRDTTSTTSNIEGKITDVKTAFSSWDNCMQATFCKWPVIAVIICCGSCCGMCDSPKKKKYLDEPYVPPHHDQGYRSEAPMTAAHAVPASTYDKPIAKPEPPQYAEFETSKKGGGDELPAMPSWEGGNSKKVAIEDAVELEQLKKPETAQNAPLMGPGAMSLPASPNPGSQMRGNSPYGAPSQNTSGYMTPARSATDPYAMSGMGQQPPTRSNTDPYGRGGAGQQQAYNNYANNGYGQMSRDNVSQGYDQGYGNSGYSNQGYENQGYNDQSFGAAAAATSMGQGRRTPHQDYNNSGYRGATGGQGFPQTRTPRPYDEYGRSMTPATGPSRSNTPGNGYGRPPQGRSPAPPNAPYGNPDRMRSPAPQQTGYDYDHRSNTPNSYGRQYPAAPSRQYSSDSARPLVRAEPDRQYTDASYHHGAPSYQQEPEEPQSPIVNTAGFDFTSGYSRSQAIDASQTPQPPPPPQQANGGGSAYPGYRAYKPQQ</sequence>
<evidence type="ECO:0000313" key="3">
    <source>
        <dbReference type="Proteomes" id="UP000758603"/>
    </source>
</evidence>
<dbReference type="GO" id="GO:0005886">
    <property type="term" value="C:plasma membrane"/>
    <property type="evidence" value="ECO:0007669"/>
    <property type="project" value="TreeGrafter"/>
</dbReference>
<protein>
    <recommendedName>
        <fullName evidence="4">Fibroin-3 related protein</fullName>
    </recommendedName>
</protein>